<comment type="caution">
    <text evidence="1">The sequence shown here is derived from an EMBL/GenBank/DDBJ whole genome shotgun (WGS) entry which is preliminary data.</text>
</comment>
<organism evidence="1 2">
    <name type="scientific">Hygrophoropsis aurantiaca</name>
    <dbReference type="NCBI Taxonomy" id="72124"/>
    <lineage>
        <taxon>Eukaryota</taxon>
        <taxon>Fungi</taxon>
        <taxon>Dikarya</taxon>
        <taxon>Basidiomycota</taxon>
        <taxon>Agaricomycotina</taxon>
        <taxon>Agaricomycetes</taxon>
        <taxon>Agaricomycetidae</taxon>
        <taxon>Boletales</taxon>
        <taxon>Coniophorineae</taxon>
        <taxon>Hygrophoropsidaceae</taxon>
        <taxon>Hygrophoropsis</taxon>
    </lineage>
</organism>
<dbReference type="Proteomes" id="UP000790377">
    <property type="component" value="Unassembled WGS sequence"/>
</dbReference>
<gene>
    <name evidence="1" type="ORF">BJ138DRAFT_1149361</name>
</gene>
<keyword evidence="2" id="KW-1185">Reference proteome</keyword>
<sequence length="194" mass="21089">MAVDSVILAAPRCFLFCLLIQVYGSRTRLQMPLSQLAGLSAPLASTMVGLARASDRGLCDRGLLVAVQELAPSLKRLSSFTFFHGFEVSRRFKFLCGFFVASVVFMAFVASGFTVTSCSPAAPGFLVSSAGFMTSGSLVLRDSRFHCGFLHGSRFLWGSKHVHGSRFLCGFKYLRGISFSMISVVQVSSWLQVS</sequence>
<dbReference type="EMBL" id="MU267662">
    <property type="protein sequence ID" value="KAH7911973.1"/>
    <property type="molecule type" value="Genomic_DNA"/>
</dbReference>
<evidence type="ECO:0000313" key="2">
    <source>
        <dbReference type="Proteomes" id="UP000790377"/>
    </source>
</evidence>
<accession>A0ACB8AG64</accession>
<reference evidence="1" key="1">
    <citation type="journal article" date="2021" name="New Phytol.">
        <title>Evolutionary innovations through gain and loss of genes in the ectomycorrhizal Boletales.</title>
        <authorList>
            <person name="Wu G."/>
            <person name="Miyauchi S."/>
            <person name="Morin E."/>
            <person name="Kuo A."/>
            <person name="Drula E."/>
            <person name="Varga T."/>
            <person name="Kohler A."/>
            <person name="Feng B."/>
            <person name="Cao Y."/>
            <person name="Lipzen A."/>
            <person name="Daum C."/>
            <person name="Hundley H."/>
            <person name="Pangilinan J."/>
            <person name="Johnson J."/>
            <person name="Barry K."/>
            <person name="LaButti K."/>
            <person name="Ng V."/>
            <person name="Ahrendt S."/>
            <person name="Min B."/>
            <person name="Choi I.G."/>
            <person name="Park H."/>
            <person name="Plett J.M."/>
            <person name="Magnuson J."/>
            <person name="Spatafora J.W."/>
            <person name="Nagy L.G."/>
            <person name="Henrissat B."/>
            <person name="Grigoriev I.V."/>
            <person name="Yang Z.L."/>
            <person name="Xu J."/>
            <person name="Martin F.M."/>
        </authorList>
    </citation>
    <scope>NUCLEOTIDE SEQUENCE</scope>
    <source>
        <strain evidence="1">ATCC 28755</strain>
    </source>
</reference>
<evidence type="ECO:0000313" key="1">
    <source>
        <dbReference type="EMBL" id="KAH7911973.1"/>
    </source>
</evidence>
<proteinExistence type="predicted"/>
<protein>
    <submittedName>
        <fullName evidence="1">Uncharacterized protein</fullName>
    </submittedName>
</protein>
<name>A0ACB8AG64_9AGAM</name>